<dbReference type="PANTHER" id="PTHR30221:SF1">
    <property type="entry name" value="SMALL-CONDUCTANCE MECHANOSENSITIVE CHANNEL"/>
    <property type="match status" value="1"/>
</dbReference>
<dbReference type="Gene3D" id="1.10.287.1260">
    <property type="match status" value="1"/>
</dbReference>
<keyword evidence="6 7" id="KW-0472">Membrane</keyword>
<feature type="transmembrane region" description="Helical" evidence="7">
    <location>
        <begin position="61"/>
        <end position="84"/>
    </location>
</feature>
<dbReference type="Pfam" id="PF00924">
    <property type="entry name" value="MS_channel_2nd"/>
    <property type="match status" value="1"/>
</dbReference>
<dbReference type="Gene3D" id="2.30.30.60">
    <property type="match status" value="1"/>
</dbReference>
<dbReference type="PANTHER" id="PTHR30221">
    <property type="entry name" value="SMALL-CONDUCTANCE MECHANOSENSITIVE CHANNEL"/>
    <property type="match status" value="1"/>
</dbReference>
<feature type="domain" description="Mechanosensitive ion channel MscS" evidence="8">
    <location>
        <begin position="108"/>
        <end position="172"/>
    </location>
</feature>
<comment type="caution">
    <text evidence="7">Lacks conserved residue(s) required for the propagation of feature annotation.</text>
</comment>
<dbReference type="InterPro" id="IPR011066">
    <property type="entry name" value="MscS_channel_C_sf"/>
</dbReference>
<dbReference type="AlphaFoldDB" id="A0AAU9PYE0"/>
<dbReference type="SUPFAM" id="SSF82689">
    <property type="entry name" value="Mechanosensitive channel protein MscS (YggB), C-terminal domain"/>
    <property type="match status" value="1"/>
</dbReference>
<evidence type="ECO:0000259" key="8">
    <source>
        <dbReference type="Pfam" id="PF00924"/>
    </source>
</evidence>
<evidence type="ECO:0000259" key="9">
    <source>
        <dbReference type="Pfam" id="PF21082"/>
    </source>
</evidence>
<keyword evidence="5 7" id="KW-1133">Transmembrane helix</keyword>
<dbReference type="InterPro" id="IPR023408">
    <property type="entry name" value="MscS_beta-dom_sf"/>
</dbReference>
<evidence type="ECO:0000256" key="4">
    <source>
        <dbReference type="ARBA" id="ARBA00022692"/>
    </source>
</evidence>
<dbReference type="InterPro" id="IPR049278">
    <property type="entry name" value="MS_channel_C"/>
</dbReference>
<dbReference type="RefSeq" id="WP_199454228.1">
    <property type="nucleotide sequence ID" value="NZ_CAKMTQ010000001.1"/>
</dbReference>
<dbReference type="InterPro" id="IPR011014">
    <property type="entry name" value="MscS_channel_TM-2"/>
</dbReference>
<name>A0AAU9PYE0_9VIBR</name>
<comment type="function">
    <text evidence="7">Mechanosensitive channel that participates in the regulation of osmotic pressure changes within the cell, opening in response to stretch forces in the membrane lipid bilayer, without the need for other proteins. Contributes to normal resistance to hypoosmotic shock. Forms an ion channel of 1.0 nanosiemens conductance with a slight preference for anions.</text>
</comment>
<comment type="similarity">
    <text evidence="2 7">Belongs to the MscS (TC 1.A.23) family.</text>
</comment>
<organism evidence="11 12">
    <name type="scientific">Vibrio owensii</name>
    <dbReference type="NCBI Taxonomy" id="696485"/>
    <lineage>
        <taxon>Bacteria</taxon>
        <taxon>Pseudomonadati</taxon>
        <taxon>Pseudomonadota</taxon>
        <taxon>Gammaproteobacteria</taxon>
        <taxon>Vibrionales</taxon>
        <taxon>Vibrionaceae</taxon>
        <taxon>Vibrio</taxon>
    </lineage>
</organism>
<feature type="transmembrane region" description="Helical" evidence="7">
    <location>
        <begin position="20"/>
        <end position="40"/>
    </location>
</feature>
<keyword evidence="7" id="KW-0997">Cell inner membrane</keyword>
<dbReference type="Proteomes" id="UP001295420">
    <property type="component" value="Unassembled WGS sequence"/>
</dbReference>
<feature type="domain" description="Mechanosensitive ion channel transmembrane helices 2/3" evidence="10">
    <location>
        <begin position="68"/>
        <end position="106"/>
    </location>
</feature>
<evidence type="ECO:0000259" key="10">
    <source>
        <dbReference type="Pfam" id="PF21088"/>
    </source>
</evidence>
<accession>A0AAU9PYE0</accession>
<keyword evidence="3" id="KW-1003">Cell membrane</keyword>
<dbReference type="InterPro" id="IPR010920">
    <property type="entry name" value="LSM_dom_sf"/>
</dbReference>
<dbReference type="InterPro" id="IPR045275">
    <property type="entry name" value="MscS_archaea/bacteria_type"/>
</dbReference>
<reference evidence="11" key="1">
    <citation type="submission" date="2022-01" db="EMBL/GenBank/DDBJ databases">
        <authorList>
            <person name="Lagorce A."/>
        </authorList>
    </citation>
    <scope>NUCLEOTIDE SEQUENCE</scope>
    <source>
        <strain evidence="11">Th15_F1_D04</strain>
    </source>
</reference>
<dbReference type="Pfam" id="PF21088">
    <property type="entry name" value="MS_channel_1st"/>
    <property type="match status" value="1"/>
</dbReference>
<proteinExistence type="inferred from homology"/>
<dbReference type="InterPro" id="IPR008910">
    <property type="entry name" value="MSC_TM_helix"/>
</dbReference>
<evidence type="ECO:0000256" key="5">
    <source>
        <dbReference type="ARBA" id="ARBA00022989"/>
    </source>
</evidence>
<dbReference type="EMBL" id="CAKMTQ010000001">
    <property type="protein sequence ID" value="CAH1520970.1"/>
    <property type="molecule type" value="Genomic_DNA"/>
</dbReference>
<dbReference type="InterPro" id="IPR049142">
    <property type="entry name" value="MS_channel_1st"/>
</dbReference>
<evidence type="ECO:0000256" key="6">
    <source>
        <dbReference type="ARBA" id="ARBA00023136"/>
    </source>
</evidence>
<dbReference type="SUPFAM" id="SSF82861">
    <property type="entry name" value="Mechanosensitive channel protein MscS (YggB), transmembrane region"/>
    <property type="match status" value="1"/>
</dbReference>
<dbReference type="Pfam" id="PF05552">
    <property type="entry name" value="MS_channel_1st_1"/>
    <property type="match status" value="1"/>
</dbReference>
<dbReference type="GO" id="GO:0005886">
    <property type="term" value="C:plasma membrane"/>
    <property type="evidence" value="ECO:0007669"/>
    <property type="project" value="UniProtKB-SubCell"/>
</dbReference>
<evidence type="ECO:0000313" key="12">
    <source>
        <dbReference type="Proteomes" id="UP001295420"/>
    </source>
</evidence>
<gene>
    <name evidence="11" type="primary">mscS</name>
    <name evidence="11" type="ORF">THF1D04_10550</name>
</gene>
<evidence type="ECO:0000256" key="2">
    <source>
        <dbReference type="ARBA" id="ARBA00008017"/>
    </source>
</evidence>
<dbReference type="Pfam" id="PF21082">
    <property type="entry name" value="MS_channel_3rd"/>
    <property type="match status" value="1"/>
</dbReference>
<protein>
    <recommendedName>
        <fullName evidence="7">Small-conductance mechanosensitive channel</fullName>
    </recommendedName>
</protein>
<keyword evidence="7" id="KW-0813">Transport</keyword>
<feature type="transmembrane region" description="Helical" evidence="7">
    <location>
        <begin position="90"/>
        <end position="121"/>
    </location>
</feature>
<dbReference type="GO" id="GO:0008381">
    <property type="term" value="F:mechanosensitive monoatomic ion channel activity"/>
    <property type="evidence" value="ECO:0007669"/>
    <property type="project" value="InterPro"/>
</dbReference>
<evidence type="ECO:0000256" key="1">
    <source>
        <dbReference type="ARBA" id="ARBA00004651"/>
    </source>
</evidence>
<comment type="subcellular location">
    <subcellularLocation>
        <location evidence="7">Cell inner membrane</location>
        <topology evidence="7">Multi-pass membrane protein</topology>
    </subcellularLocation>
    <subcellularLocation>
        <location evidence="1">Cell membrane</location>
        <topology evidence="1">Multi-pass membrane protein</topology>
    </subcellularLocation>
</comment>
<keyword evidence="7" id="KW-0407">Ion channel</keyword>
<dbReference type="Gene3D" id="3.30.70.100">
    <property type="match status" value="1"/>
</dbReference>
<comment type="caution">
    <text evidence="11">The sequence shown here is derived from an EMBL/GenBank/DDBJ whole genome shotgun (WGS) entry which is preliminary data.</text>
</comment>
<dbReference type="InterPro" id="IPR006685">
    <property type="entry name" value="MscS_channel_2nd"/>
</dbReference>
<evidence type="ECO:0000256" key="7">
    <source>
        <dbReference type="RuleBase" id="RU369025"/>
    </source>
</evidence>
<dbReference type="SUPFAM" id="SSF50182">
    <property type="entry name" value="Sm-like ribonucleoproteins"/>
    <property type="match status" value="1"/>
</dbReference>
<keyword evidence="7" id="KW-0406">Ion transport</keyword>
<sequence length="273" mass="30572">MWENISLETLYEKCLELLLTFGPKFILALLVLFVGWWIVGKVSRAIEVALEKMKIEHGLRGFLSSLASVILKILLIISAASMIGVETTSFIAMLGAAGLAVGMALQGSLSNFAGGVLILFFKPFKVGDVIEAQGHMGKVVDIQIFVTVLLTYDNQKIIIPNGSLSNGTVKNLFCEEKRRIDIEFGISYGDDIHKARRVLMQVMENYELIINEPEPTVHVSQHGDSHIGMLVWAWVDSENYWPAYFGLYERVKDAFDSEDITIPFPQRDVHIHN</sequence>
<keyword evidence="4 7" id="KW-0812">Transmembrane</keyword>
<feature type="domain" description="Mechanosensitive ion channel MscS C-terminal" evidence="9">
    <location>
        <begin position="180"/>
        <end position="262"/>
    </location>
</feature>
<evidence type="ECO:0000313" key="11">
    <source>
        <dbReference type="EMBL" id="CAH1520970.1"/>
    </source>
</evidence>
<evidence type="ECO:0000256" key="3">
    <source>
        <dbReference type="ARBA" id="ARBA00022475"/>
    </source>
</evidence>
<comment type="subunit">
    <text evidence="7">Homoheptamer.</text>
</comment>